<protein>
    <recommendedName>
        <fullName evidence="3">META domain-containing protein</fullName>
    </recommendedName>
</protein>
<dbReference type="Proteomes" id="UP000198756">
    <property type="component" value="Unassembled WGS sequence"/>
</dbReference>
<evidence type="ECO:0000313" key="2">
    <source>
        <dbReference type="Proteomes" id="UP000198756"/>
    </source>
</evidence>
<dbReference type="EMBL" id="FMXE01000045">
    <property type="protein sequence ID" value="SDA95539.1"/>
    <property type="molecule type" value="Genomic_DNA"/>
</dbReference>
<proteinExistence type="predicted"/>
<organism evidence="1 2">
    <name type="scientific">Algoriphagus alkaliphilus</name>
    <dbReference type="NCBI Taxonomy" id="279824"/>
    <lineage>
        <taxon>Bacteria</taxon>
        <taxon>Pseudomonadati</taxon>
        <taxon>Bacteroidota</taxon>
        <taxon>Cytophagia</taxon>
        <taxon>Cytophagales</taxon>
        <taxon>Cyclobacteriaceae</taxon>
        <taxon>Algoriphagus</taxon>
    </lineage>
</organism>
<accession>A0A1G5ZL52</accession>
<evidence type="ECO:0000313" key="1">
    <source>
        <dbReference type="EMBL" id="SDA95539.1"/>
    </source>
</evidence>
<dbReference type="PROSITE" id="PS51257">
    <property type="entry name" value="PROKAR_LIPOPROTEIN"/>
    <property type="match status" value="1"/>
</dbReference>
<name>A0A1G5ZL52_9BACT</name>
<dbReference type="AlphaFoldDB" id="A0A1G5ZL52"/>
<dbReference type="STRING" id="279824.SAMN03080617_04095"/>
<sequence length="227" mass="26124">MKVSIWNLLLVLFFLSSCSENDEPQGIEETFWVYSYPINSMPGSMPVFSDFAISHEEEFNFDRSTWELIPQEIEGFIFKPTYLQRLLVSKKEDWNTGKVERKLVRVLAEEKDHYDLLEGTWKVIKYEGSDLPNEKFPKGQSVFILPGIFRIAGSSDGCNNITLEIQKVGPNKVLSFGTKMMTQKACLPDWHDTLPYPGLSNNFKREGNVLTFYSDTEGEVAVWEKLN</sequence>
<evidence type="ECO:0008006" key="3">
    <source>
        <dbReference type="Google" id="ProtNLM"/>
    </source>
</evidence>
<reference evidence="2" key="1">
    <citation type="submission" date="2016-10" db="EMBL/GenBank/DDBJ databases">
        <authorList>
            <person name="Varghese N."/>
            <person name="Submissions S."/>
        </authorList>
    </citation>
    <scope>NUCLEOTIDE SEQUENCE [LARGE SCALE GENOMIC DNA]</scope>
    <source>
        <strain evidence="2">DSM 22703</strain>
    </source>
</reference>
<keyword evidence="2" id="KW-1185">Reference proteome</keyword>
<gene>
    <name evidence="1" type="ORF">SAMN03080617_04095</name>
</gene>